<name>A0A2C1MRE0_BACCE</name>
<keyword evidence="1" id="KW-0472">Membrane</keyword>
<accession>A0A2C1MRE0</accession>
<dbReference type="EMBL" id="NVAP01000034">
    <property type="protein sequence ID" value="PFQ45040.1"/>
    <property type="molecule type" value="Genomic_DNA"/>
</dbReference>
<dbReference type="Proteomes" id="UP000224386">
    <property type="component" value="Unassembled WGS sequence"/>
</dbReference>
<dbReference type="AlphaFoldDB" id="A0A2C1MRE0"/>
<proteinExistence type="predicted"/>
<keyword evidence="1" id="KW-1133">Transmembrane helix</keyword>
<keyword evidence="1" id="KW-0812">Transmembrane</keyword>
<comment type="caution">
    <text evidence="2">The sequence shown here is derived from an EMBL/GenBank/DDBJ whole genome shotgun (WGS) entry which is preliminary data.</text>
</comment>
<organism evidence="2 3">
    <name type="scientific">Bacillus cereus</name>
    <dbReference type="NCBI Taxonomy" id="1396"/>
    <lineage>
        <taxon>Bacteria</taxon>
        <taxon>Bacillati</taxon>
        <taxon>Bacillota</taxon>
        <taxon>Bacilli</taxon>
        <taxon>Bacillales</taxon>
        <taxon>Bacillaceae</taxon>
        <taxon>Bacillus</taxon>
        <taxon>Bacillus cereus group</taxon>
    </lineage>
</organism>
<evidence type="ECO:0008006" key="4">
    <source>
        <dbReference type="Google" id="ProtNLM"/>
    </source>
</evidence>
<evidence type="ECO:0000313" key="2">
    <source>
        <dbReference type="EMBL" id="PFQ45040.1"/>
    </source>
</evidence>
<dbReference type="PROSITE" id="PS51257">
    <property type="entry name" value="PROKAR_LIPOPROTEIN"/>
    <property type="match status" value="1"/>
</dbReference>
<protein>
    <recommendedName>
        <fullName evidence="4">Lipoprotein</fullName>
    </recommendedName>
</protein>
<sequence>MERQEVTYKNRNVVLVIISCMMLLGSCANKFVEDRNRKHVFVQTSKVLVETVNRIFKR</sequence>
<reference evidence="2 3" key="1">
    <citation type="submission" date="2017-09" db="EMBL/GenBank/DDBJ databases">
        <title>Large-scale bioinformatics analysis of Bacillus genomes uncovers conserved roles of natural products in bacterial physiology.</title>
        <authorList>
            <consortium name="Agbiome Team Llc"/>
            <person name="Bleich R.M."/>
            <person name="Grubbs K.J."/>
            <person name="Santa Maria K.C."/>
            <person name="Allen S.E."/>
            <person name="Farag S."/>
            <person name="Shank E.A."/>
            <person name="Bowers A."/>
        </authorList>
    </citation>
    <scope>NUCLEOTIDE SEQUENCE [LARGE SCALE GENOMIC DNA]</scope>
    <source>
        <strain evidence="2 3">AFS070861</strain>
    </source>
</reference>
<evidence type="ECO:0000256" key="1">
    <source>
        <dbReference type="SAM" id="Phobius"/>
    </source>
</evidence>
<feature type="transmembrane region" description="Helical" evidence="1">
    <location>
        <begin position="12"/>
        <end position="32"/>
    </location>
</feature>
<gene>
    <name evidence="2" type="ORF">COK05_15280</name>
</gene>
<evidence type="ECO:0000313" key="3">
    <source>
        <dbReference type="Proteomes" id="UP000224386"/>
    </source>
</evidence>